<keyword evidence="1" id="KW-0175">Coiled coil</keyword>
<dbReference type="Pfam" id="PF07647">
    <property type="entry name" value="SAM_2"/>
    <property type="match status" value="1"/>
</dbReference>
<dbReference type="SUPFAM" id="SSF47769">
    <property type="entry name" value="SAM/Pointed domain"/>
    <property type="match status" value="1"/>
</dbReference>
<dbReference type="PANTHER" id="PTHR14826:SF14">
    <property type="entry name" value="ANGIOMOTIN_C DOMAIN-CONTAINING PROTEIN"/>
    <property type="match status" value="1"/>
</dbReference>
<evidence type="ECO:0000313" key="5">
    <source>
        <dbReference type="Proteomes" id="UP001159405"/>
    </source>
</evidence>
<reference evidence="4 5" key="1">
    <citation type="submission" date="2022-05" db="EMBL/GenBank/DDBJ databases">
        <authorList>
            <consortium name="Genoscope - CEA"/>
            <person name="William W."/>
        </authorList>
    </citation>
    <scope>NUCLEOTIDE SEQUENCE [LARGE SCALE GENOMIC DNA]</scope>
</reference>
<dbReference type="PANTHER" id="PTHR14826">
    <property type="entry name" value="ANGIOMOTIN"/>
    <property type="match status" value="1"/>
</dbReference>
<dbReference type="Gene3D" id="1.10.150.50">
    <property type="entry name" value="Transcription Factor, Ets-1"/>
    <property type="match status" value="1"/>
</dbReference>
<dbReference type="CDD" id="cd09487">
    <property type="entry name" value="SAM_superfamily"/>
    <property type="match status" value="1"/>
</dbReference>
<sequence>MDWHTENVVQWLKTIGLSKYAKRFKGYHVSGAVLMQMDETLLDDLEVTNVDDRQKLLQETAKLSPPVNNNPQFLSTEGAKRTYIRNNQVLQTPVITVSDFDDDDYEGEKLNPISDEESTYSSRTSLNGELLNQRILNVAYSGDESTTTDDGSERDFSFKDSDEEHDFDIYDEDKDLGSDFSPTAHASEVATRATQMVALLSRDNLALRQKLESVYTKMNNVQMVECELEGMRAAYDELQISSRRRENLEWSARRRMETEIERLQDNNGQLEDELQKCKDEKQQEKKSIEKCRRDLQLKNNVIRQLIVQSDSFAKTREELENTINQQRRQIEELLKDKEQLHSSLVQSRERITYLEKELYPNHVISSRKARAQEVAQSDSATTYTSSTTDGDKTQRRHSNSADEGIAELDGPTTVPGLLELLKEKDERIEELGDQLLRLELTLQQEGTSRNLAIRAVAMPKEARIAALENSIQESEKIIAECRGQNLKSIEELYVANRRCADLEAIIKSLHSQLSEKSAKIRLLQNNNEELENDNEPKEPEWPLDPAFCRTDFAHIKDLARDSYAESFDSGMSLTSPIDLRNNEPEFRTMDDPDQVSVYYWSV</sequence>
<feature type="coiled-coil region" evidence="1">
    <location>
        <begin position="253"/>
        <end position="350"/>
    </location>
</feature>
<name>A0ABN8Q7J3_9CNID</name>
<proteinExistence type="predicted"/>
<evidence type="ECO:0000259" key="3">
    <source>
        <dbReference type="PROSITE" id="PS50105"/>
    </source>
</evidence>
<feature type="compositionally biased region" description="Low complexity" evidence="2">
    <location>
        <begin position="377"/>
        <end position="388"/>
    </location>
</feature>
<protein>
    <recommendedName>
        <fullName evidence="3">SAM domain-containing protein</fullName>
    </recommendedName>
</protein>
<accession>A0ABN8Q7J3</accession>
<evidence type="ECO:0000256" key="1">
    <source>
        <dbReference type="SAM" id="Coils"/>
    </source>
</evidence>
<dbReference type="Pfam" id="PF12240">
    <property type="entry name" value="Angiomotin_C"/>
    <property type="match status" value="1"/>
</dbReference>
<feature type="region of interest" description="Disordered" evidence="2">
    <location>
        <begin position="141"/>
        <end position="164"/>
    </location>
</feature>
<feature type="coiled-coil region" evidence="1">
    <location>
        <begin position="421"/>
        <end position="533"/>
    </location>
</feature>
<comment type="caution">
    <text evidence="4">The sequence shown here is derived from an EMBL/GenBank/DDBJ whole genome shotgun (WGS) entry which is preliminary data.</text>
</comment>
<evidence type="ECO:0000256" key="2">
    <source>
        <dbReference type="SAM" id="MobiDB-lite"/>
    </source>
</evidence>
<dbReference type="InterPro" id="IPR024646">
    <property type="entry name" value="Angiomotin_C"/>
</dbReference>
<evidence type="ECO:0000313" key="4">
    <source>
        <dbReference type="EMBL" id="CAH3158377.1"/>
    </source>
</evidence>
<dbReference type="InterPro" id="IPR001660">
    <property type="entry name" value="SAM"/>
</dbReference>
<dbReference type="PROSITE" id="PS50105">
    <property type="entry name" value="SAM_DOMAIN"/>
    <property type="match status" value="1"/>
</dbReference>
<dbReference type="InterPro" id="IPR051747">
    <property type="entry name" value="Angiomotin-like"/>
</dbReference>
<feature type="compositionally biased region" description="Basic and acidic residues" evidence="2">
    <location>
        <begin position="151"/>
        <end position="162"/>
    </location>
</feature>
<feature type="region of interest" description="Disordered" evidence="2">
    <location>
        <begin position="101"/>
        <end position="122"/>
    </location>
</feature>
<feature type="region of interest" description="Disordered" evidence="2">
    <location>
        <begin position="369"/>
        <end position="411"/>
    </location>
</feature>
<dbReference type="Proteomes" id="UP001159405">
    <property type="component" value="Unassembled WGS sequence"/>
</dbReference>
<dbReference type="EMBL" id="CALNXK010000111">
    <property type="protein sequence ID" value="CAH3158377.1"/>
    <property type="molecule type" value="Genomic_DNA"/>
</dbReference>
<organism evidence="4 5">
    <name type="scientific">Porites lobata</name>
    <dbReference type="NCBI Taxonomy" id="104759"/>
    <lineage>
        <taxon>Eukaryota</taxon>
        <taxon>Metazoa</taxon>
        <taxon>Cnidaria</taxon>
        <taxon>Anthozoa</taxon>
        <taxon>Hexacorallia</taxon>
        <taxon>Scleractinia</taxon>
        <taxon>Fungiina</taxon>
        <taxon>Poritidae</taxon>
        <taxon>Porites</taxon>
    </lineage>
</organism>
<keyword evidence="5" id="KW-1185">Reference proteome</keyword>
<dbReference type="InterPro" id="IPR013761">
    <property type="entry name" value="SAM/pointed_sf"/>
</dbReference>
<gene>
    <name evidence="4" type="ORF">PLOB_00003168</name>
</gene>
<feature type="domain" description="SAM" evidence="3">
    <location>
        <begin position="3"/>
        <end position="66"/>
    </location>
</feature>
<dbReference type="SMART" id="SM00454">
    <property type="entry name" value="SAM"/>
    <property type="match status" value="1"/>
</dbReference>